<accession>A0AAD1SLY3</accession>
<dbReference type="Pfam" id="PF00001">
    <property type="entry name" value="7tm_1"/>
    <property type="match status" value="1"/>
</dbReference>
<dbReference type="PROSITE" id="PS00238">
    <property type="entry name" value="OPSIN"/>
    <property type="match status" value="1"/>
</dbReference>
<dbReference type="GO" id="GO:0007602">
    <property type="term" value="P:phototransduction"/>
    <property type="evidence" value="ECO:0007669"/>
    <property type="project" value="UniProtKB-KW"/>
</dbReference>
<comment type="similarity">
    <text evidence="13">Belongs to the G-protein coupled receptor 1 family. Opsin subfamily.</text>
</comment>
<evidence type="ECO:0000256" key="1">
    <source>
        <dbReference type="ARBA" id="ARBA00004141"/>
    </source>
</evidence>
<feature type="transmembrane region" description="Helical" evidence="13">
    <location>
        <begin position="176"/>
        <end position="197"/>
    </location>
</feature>
<keyword evidence="4 13" id="KW-0812">Transmembrane</keyword>
<feature type="transmembrane region" description="Helical" evidence="13">
    <location>
        <begin position="97"/>
        <end position="122"/>
    </location>
</feature>
<keyword evidence="3 13" id="KW-0716">Sensory transduction</keyword>
<organism evidence="15 16">
    <name type="scientific">Pelobates cultripes</name>
    <name type="common">Western spadefoot toad</name>
    <dbReference type="NCBI Taxonomy" id="61616"/>
    <lineage>
        <taxon>Eukaryota</taxon>
        <taxon>Metazoa</taxon>
        <taxon>Chordata</taxon>
        <taxon>Craniata</taxon>
        <taxon>Vertebrata</taxon>
        <taxon>Euteleostomi</taxon>
        <taxon>Amphibia</taxon>
        <taxon>Batrachia</taxon>
        <taxon>Anura</taxon>
        <taxon>Pelobatoidea</taxon>
        <taxon>Pelobatidae</taxon>
        <taxon>Pelobates</taxon>
    </lineage>
</organism>
<keyword evidence="8 13" id="KW-0297">G-protein coupled receptor</keyword>
<dbReference type="GO" id="GO:0004930">
    <property type="term" value="F:G protein-coupled receptor activity"/>
    <property type="evidence" value="ECO:0007669"/>
    <property type="project" value="UniProtKB-KW"/>
</dbReference>
<dbReference type="InterPro" id="IPR017452">
    <property type="entry name" value="GPCR_Rhodpsn_7TM"/>
</dbReference>
<dbReference type="GO" id="GO:0016020">
    <property type="term" value="C:membrane"/>
    <property type="evidence" value="ECO:0007669"/>
    <property type="project" value="UniProtKB-SubCell"/>
</dbReference>
<keyword evidence="5 13" id="KW-0681">Retinal protein</keyword>
<keyword evidence="12 13" id="KW-0807">Transducer</keyword>
<dbReference type="GO" id="GO:0007601">
    <property type="term" value="P:visual perception"/>
    <property type="evidence" value="ECO:0007669"/>
    <property type="project" value="InterPro"/>
</dbReference>
<feature type="transmembrane region" description="Helical" evidence="13">
    <location>
        <begin position="61"/>
        <end position="85"/>
    </location>
</feature>
<evidence type="ECO:0000256" key="5">
    <source>
        <dbReference type="ARBA" id="ARBA00022925"/>
    </source>
</evidence>
<proteinExistence type="inferred from homology"/>
<evidence type="ECO:0000259" key="14">
    <source>
        <dbReference type="PROSITE" id="PS50262"/>
    </source>
</evidence>
<feature type="domain" description="G-protein coupled receptors family 1 profile" evidence="14">
    <location>
        <begin position="76"/>
        <end position="336"/>
    </location>
</feature>
<name>A0AAD1SLY3_PELCU</name>
<dbReference type="InterPro" id="IPR050125">
    <property type="entry name" value="GPCR_opsins"/>
</dbReference>
<protein>
    <submittedName>
        <fullName evidence="15">Photopigment melanopsin-like isoform X1</fullName>
    </submittedName>
</protein>
<dbReference type="Gene3D" id="1.20.1070.10">
    <property type="entry name" value="Rhodopsin 7-helix transmembrane proteins"/>
    <property type="match status" value="1"/>
</dbReference>
<sequence>MGVNNHLAFSKAEVVDVNTLDDLKKSGHQHMQCTPQILAFELGSRHDVRSVPDIPEQVLHTFGSCILIIGSVGIAGNLLVLYAFYSNKKLRTAPNYFIMNLAVSDFLMSATQAPVCFLNSLYGQWILGDVGCNVYAFCGALFGITSMMTLLAISVDRYLVITKPLQSIQWSSKKRTLQVIVLVWLYSLMWSLAPLLGWSSYVPEGLMISCTWDYTTYTASNRSYTMMLCCCVFFIPLIVISHCYLFMFLAIRSTGRDVQKLGSCGRQSFLSPMMKNEWKMAKIAFVVIIVYVMSWSPYACVTLIAWAGHGKSLTPYSKTIPAVIAKASAIYNPIIYGIIHPKYRETIHRNMPCLRFIIRISKKDYMSTNNFESSVRGSIYSRHSIATRKKNSCISTVSTAETVLSDVEQEPVFKSLRLQRSNSFSSSQKQKQKGEILLKAWSCNALQEEKVLPTLRILDNSLRKPDVRSTQEILLTRSLNAVTYPIGLEPVVKDRISNISPFQTREHDVNDGLEWIVRATIPQIVIIPTSESSISDIQENQDNGLDQKNEKEDDEDDEDFFNFHLDTSLLDLEELTSSTDLFEAVEKFLS</sequence>
<dbReference type="PRINTS" id="PR00238">
    <property type="entry name" value="OPSIN"/>
</dbReference>
<evidence type="ECO:0000313" key="16">
    <source>
        <dbReference type="Proteomes" id="UP001295444"/>
    </source>
</evidence>
<dbReference type="PROSITE" id="PS00237">
    <property type="entry name" value="G_PROTEIN_RECEP_F1_1"/>
    <property type="match status" value="1"/>
</dbReference>
<dbReference type="Proteomes" id="UP001295444">
    <property type="component" value="Chromosome 06"/>
</dbReference>
<dbReference type="FunFam" id="1.20.1070.10:FF:000044">
    <property type="entry name" value="Opsin, ultraviolet-sensitive"/>
    <property type="match status" value="1"/>
</dbReference>
<evidence type="ECO:0000256" key="11">
    <source>
        <dbReference type="ARBA" id="ARBA00023170"/>
    </source>
</evidence>
<dbReference type="AlphaFoldDB" id="A0AAD1SLY3"/>
<evidence type="ECO:0000256" key="10">
    <source>
        <dbReference type="ARBA" id="ARBA00023157"/>
    </source>
</evidence>
<dbReference type="PROSITE" id="PS50262">
    <property type="entry name" value="G_PROTEIN_RECEP_F1_2"/>
    <property type="match status" value="1"/>
</dbReference>
<evidence type="ECO:0000256" key="8">
    <source>
        <dbReference type="ARBA" id="ARBA00023040"/>
    </source>
</evidence>
<evidence type="ECO:0000256" key="4">
    <source>
        <dbReference type="ARBA" id="ARBA00022692"/>
    </source>
</evidence>
<evidence type="ECO:0000256" key="7">
    <source>
        <dbReference type="ARBA" id="ARBA00022991"/>
    </source>
</evidence>
<dbReference type="CDD" id="cd15336">
    <property type="entry name" value="7tmA_Melanopsin"/>
    <property type="match status" value="1"/>
</dbReference>
<keyword evidence="16" id="KW-1185">Reference proteome</keyword>
<evidence type="ECO:0000256" key="2">
    <source>
        <dbReference type="ARBA" id="ARBA00022543"/>
    </source>
</evidence>
<evidence type="ECO:0000313" key="15">
    <source>
        <dbReference type="EMBL" id="CAH2301320.1"/>
    </source>
</evidence>
<feature type="transmembrane region" description="Helical" evidence="13">
    <location>
        <begin position="134"/>
        <end position="155"/>
    </location>
</feature>
<keyword evidence="11 13" id="KW-0675">Receptor</keyword>
<keyword evidence="9 13" id="KW-0472">Membrane</keyword>
<evidence type="ECO:0000256" key="13">
    <source>
        <dbReference type="RuleBase" id="RU004951"/>
    </source>
</evidence>
<dbReference type="EMBL" id="OW240917">
    <property type="protein sequence ID" value="CAH2301320.1"/>
    <property type="molecule type" value="Genomic_DNA"/>
</dbReference>
<evidence type="ECO:0000256" key="12">
    <source>
        <dbReference type="ARBA" id="ARBA00023224"/>
    </source>
</evidence>
<dbReference type="PANTHER" id="PTHR24240">
    <property type="entry name" value="OPSIN"/>
    <property type="match status" value="1"/>
</dbReference>
<evidence type="ECO:0000256" key="6">
    <source>
        <dbReference type="ARBA" id="ARBA00022989"/>
    </source>
</evidence>
<feature type="transmembrane region" description="Helical" evidence="13">
    <location>
        <begin position="224"/>
        <end position="251"/>
    </location>
</feature>
<feature type="transmembrane region" description="Helical" evidence="13">
    <location>
        <begin position="319"/>
        <end position="339"/>
    </location>
</feature>
<keyword evidence="10" id="KW-1015">Disulfide bond</keyword>
<dbReference type="SMART" id="SM01381">
    <property type="entry name" value="7TM_GPCR_Srsx"/>
    <property type="match status" value="1"/>
</dbReference>
<keyword evidence="6 13" id="KW-1133">Transmembrane helix</keyword>
<dbReference type="SUPFAM" id="SSF81321">
    <property type="entry name" value="Family A G protein-coupled receptor-like"/>
    <property type="match status" value="1"/>
</dbReference>
<gene>
    <name evidence="15" type="ORF">PECUL_23A015623</name>
</gene>
<dbReference type="InterPro" id="IPR027430">
    <property type="entry name" value="Retinal_BS"/>
</dbReference>
<keyword evidence="2 13" id="KW-0600">Photoreceptor protein</keyword>
<reference evidence="15" key="1">
    <citation type="submission" date="2022-03" db="EMBL/GenBank/DDBJ databases">
        <authorList>
            <person name="Alioto T."/>
            <person name="Alioto T."/>
            <person name="Gomez Garrido J."/>
        </authorList>
    </citation>
    <scope>NUCLEOTIDE SEQUENCE</scope>
</reference>
<dbReference type="InterPro" id="IPR000276">
    <property type="entry name" value="GPCR_Rhodpsn"/>
</dbReference>
<keyword evidence="7 13" id="KW-0157">Chromophore</keyword>
<dbReference type="GO" id="GO:0009881">
    <property type="term" value="F:photoreceptor activity"/>
    <property type="evidence" value="ECO:0007669"/>
    <property type="project" value="UniProtKB-KW"/>
</dbReference>
<dbReference type="InterPro" id="IPR001760">
    <property type="entry name" value="Opsin"/>
</dbReference>
<evidence type="ECO:0000256" key="3">
    <source>
        <dbReference type="ARBA" id="ARBA00022606"/>
    </source>
</evidence>
<evidence type="ECO:0000256" key="9">
    <source>
        <dbReference type="ARBA" id="ARBA00023136"/>
    </source>
</evidence>
<dbReference type="PRINTS" id="PR00237">
    <property type="entry name" value="GPCRRHODOPSN"/>
</dbReference>
<comment type="subcellular location">
    <subcellularLocation>
        <location evidence="1 13">Membrane</location>
        <topology evidence="1 13">Multi-pass membrane protein</topology>
    </subcellularLocation>
</comment>
<feature type="transmembrane region" description="Helical" evidence="13">
    <location>
        <begin position="283"/>
        <end position="307"/>
    </location>
</feature>